<dbReference type="Proteomes" id="UP001465755">
    <property type="component" value="Unassembled WGS sequence"/>
</dbReference>
<evidence type="ECO:0000313" key="2">
    <source>
        <dbReference type="EMBL" id="KAK9802627.1"/>
    </source>
</evidence>
<dbReference type="AlphaFoldDB" id="A0AAW1P0Y2"/>
<sequence length="92" mass="10032">MATAANNGIFTQTLARYGLPGVSVVVTSTQAQQGVDGQCQTKWHSFCLDGSGLTVAGVRGIIAGGVIFIVLCIIAAIWCCRRMKRRRRYYDY</sequence>
<keyword evidence="1" id="KW-0812">Transmembrane</keyword>
<keyword evidence="1" id="KW-0472">Membrane</keyword>
<keyword evidence="3" id="KW-1185">Reference proteome</keyword>
<gene>
    <name evidence="2" type="ORF">WJX73_006745</name>
</gene>
<accession>A0AAW1P0Y2</accession>
<organism evidence="2 3">
    <name type="scientific">Symbiochloris irregularis</name>
    <dbReference type="NCBI Taxonomy" id="706552"/>
    <lineage>
        <taxon>Eukaryota</taxon>
        <taxon>Viridiplantae</taxon>
        <taxon>Chlorophyta</taxon>
        <taxon>core chlorophytes</taxon>
        <taxon>Trebouxiophyceae</taxon>
        <taxon>Trebouxiales</taxon>
        <taxon>Trebouxiaceae</taxon>
        <taxon>Symbiochloris</taxon>
    </lineage>
</organism>
<evidence type="ECO:0000313" key="3">
    <source>
        <dbReference type="Proteomes" id="UP001465755"/>
    </source>
</evidence>
<dbReference type="EMBL" id="JALJOQ010000070">
    <property type="protein sequence ID" value="KAK9802627.1"/>
    <property type="molecule type" value="Genomic_DNA"/>
</dbReference>
<keyword evidence="1" id="KW-1133">Transmembrane helix</keyword>
<comment type="caution">
    <text evidence="2">The sequence shown here is derived from an EMBL/GenBank/DDBJ whole genome shotgun (WGS) entry which is preliminary data.</text>
</comment>
<proteinExistence type="predicted"/>
<reference evidence="2 3" key="1">
    <citation type="journal article" date="2024" name="Nat. Commun.">
        <title>Phylogenomics reveals the evolutionary origins of lichenization in chlorophyte algae.</title>
        <authorList>
            <person name="Puginier C."/>
            <person name="Libourel C."/>
            <person name="Otte J."/>
            <person name="Skaloud P."/>
            <person name="Haon M."/>
            <person name="Grisel S."/>
            <person name="Petersen M."/>
            <person name="Berrin J.G."/>
            <person name="Delaux P.M."/>
            <person name="Dal Grande F."/>
            <person name="Keller J."/>
        </authorList>
    </citation>
    <scope>NUCLEOTIDE SEQUENCE [LARGE SCALE GENOMIC DNA]</scope>
    <source>
        <strain evidence="2 3">SAG 2036</strain>
    </source>
</reference>
<protein>
    <submittedName>
        <fullName evidence="2">Uncharacterized protein</fullName>
    </submittedName>
</protein>
<evidence type="ECO:0000256" key="1">
    <source>
        <dbReference type="SAM" id="Phobius"/>
    </source>
</evidence>
<feature type="transmembrane region" description="Helical" evidence="1">
    <location>
        <begin position="61"/>
        <end position="80"/>
    </location>
</feature>
<name>A0AAW1P0Y2_9CHLO</name>